<gene>
    <name evidence="3" type="ORF">Z520_05561</name>
</gene>
<organism evidence="3 4">
    <name type="scientific">Fonsecaea multimorphosa CBS 102226</name>
    <dbReference type="NCBI Taxonomy" id="1442371"/>
    <lineage>
        <taxon>Eukaryota</taxon>
        <taxon>Fungi</taxon>
        <taxon>Dikarya</taxon>
        <taxon>Ascomycota</taxon>
        <taxon>Pezizomycotina</taxon>
        <taxon>Eurotiomycetes</taxon>
        <taxon>Chaetothyriomycetidae</taxon>
        <taxon>Chaetothyriales</taxon>
        <taxon>Herpotrichiellaceae</taxon>
        <taxon>Fonsecaea</taxon>
    </lineage>
</organism>
<dbReference type="PANTHER" id="PTHR47435">
    <property type="entry name" value="KELCH REPEAT PROTEIN (AFU_ORTHOLOGUE AFUA_5G12780)"/>
    <property type="match status" value="1"/>
</dbReference>
<dbReference type="GeneID" id="27711307"/>
<dbReference type="SUPFAM" id="SSF50965">
    <property type="entry name" value="Galactose oxidase, central domain"/>
    <property type="match status" value="1"/>
</dbReference>
<dbReference type="OrthoDB" id="10250130at2759"/>
<dbReference type="STRING" id="1442371.A0A0D2HB26"/>
<evidence type="ECO:0000313" key="4">
    <source>
        <dbReference type="Proteomes" id="UP000053411"/>
    </source>
</evidence>
<protein>
    <recommendedName>
        <fullName evidence="5">Kelch repeat protein</fullName>
    </recommendedName>
</protein>
<keyword evidence="4" id="KW-1185">Reference proteome</keyword>
<evidence type="ECO:0000313" key="3">
    <source>
        <dbReference type="EMBL" id="KIX99100.1"/>
    </source>
</evidence>
<dbReference type="GO" id="GO:0019760">
    <property type="term" value="P:glucosinolate metabolic process"/>
    <property type="evidence" value="ECO:0007669"/>
    <property type="project" value="UniProtKB-ARBA"/>
</dbReference>
<dbReference type="InterPro" id="IPR015915">
    <property type="entry name" value="Kelch-typ_b-propeller"/>
</dbReference>
<sequence length="335" mass="36697">MVLGTWKKYASSSLIRRSSQTLAVIEKTAYIYGGELRPREPVDPGVYACSIGQDSSSPGRRVSAVMVPRAPQSRVGSASTALKGRVYVFSGRGGTAMAPIEEHGAFWSFDPATQSWSEIIPRDPQSPFPPGRSYHALTNDGNDTIYLHAGCLEKDRLSDLWSFSVSQRKWLQHAAAPDPARGGTSIAFAREKLWRMNGFDGTKEQGGTLDVFDPRDGNWNTISFAADDQEGPGPRSVCCLLALKIRGRESLLTMFGESDPSNLGHQGAGRMLGDIWVFDIDSGHWQEVRSWEGQDKPLPRGWFAADVVADSSVIIQGGLAASNERLDDVWMLEFS</sequence>
<keyword evidence="2" id="KW-0408">Iron</keyword>
<dbReference type="VEuPathDB" id="FungiDB:Z520_05561"/>
<dbReference type="Proteomes" id="UP000053411">
    <property type="component" value="Unassembled WGS sequence"/>
</dbReference>
<proteinExistence type="predicted"/>
<accession>A0A0D2HB26</accession>
<name>A0A0D2HB26_9EURO</name>
<dbReference type="Pfam" id="PF24681">
    <property type="entry name" value="Kelch_KLHDC2_KLHL20_DRC7"/>
    <property type="match status" value="1"/>
</dbReference>
<evidence type="ECO:0000256" key="2">
    <source>
        <dbReference type="ARBA" id="ARBA00023004"/>
    </source>
</evidence>
<reference evidence="3 4" key="1">
    <citation type="submission" date="2015-01" db="EMBL/GenBank/DDBJ databases">
        <title>The Genome Sequence of Fonsecaea multimorphosa CBS 102226.</title>
        <authorList>
            <consortium name="The Broad Institute Genomics Platform"/>
            <person name="Cuomo C."/>
            <person name="de Hoog S."/>
            <person name="Gorbushina A."/>
            <person name="Stielow B."/>
            <person name="Teixiera M."/>
            <person name="Abouelleil A."/>
            <person name="Chapman S.B."/>
            <person name="Priest M."/>
            <person name="Young S.K."/>
            <person name="Wortman J."/>
            <person name="Nusbaum C."/>
            <person name="Birren B."/>
        </authorList>
    </citation>
    <scope>NUCLEOTIDE SEQUENCE [LARGE SCALE GENOMIC DNA]</scope>
    <source>
        <strain evidence="3 4">CBS 102226</strain>
    </source>
</reference>
<dbReference type="PANTHER" id="PTHR47435:SF4">
    <property type="entry name" value="KELCH REPEAT PROTEIN (AFU_ORTHOLOGUE AFUA_5G12780)"/>
    <property type="match status" value="1"/>
</dbReference>
<dbReference type="EMBL" id="KN848070">
    <property type="protein sequence ID" value="KIX99100.1"/>
    <property type="molecule type" value="Genomic_DNA"/>
</dbReference>
<evidence type="ECO:0008006" key="5">
    <source>
        <dbReference type="Google" id="ProtNLM"/>
    </source>
</evidence>
<dbReference type="AlphaFoldDB" id="A0A0D2HB26"/>
<evidence type="ECO:0000256" key="1">
    <source>
        <dbReference type="ARBA" id="ARBA00022737"/>
    </source>
</evidence>
<dbReference type="Gene3D" id="2.120.10.80">
    <property type="entry name" value="Kelch-type beta propeller"/>
    <property type="match status" value="2"/>
</dbReference>
<keyword evidence="1" id="KW-0677">Repeat</keyword>
<dbReference type="InterPro" id="IPR011043">
    <property type="entry name" value="Gal_Oxase/kelch_b-propeller"/>
</dbReference>
<dbReference type="RefSeq" id="XP_016633223.1">
    <property type="nucleotide sequence ID" value="XM_016776064.1"/>
</dbReference>